<comment type="caution">
    <text evidence="4">The sequence shown here is derived from an EMBL/GenBank/DDBJ whole genome shotgun (WGS) entry which is preliminary data.</text>
</comment>
<organism evidence="4 5">
    <name type="scientific">Polyangium spumosum</name>
    <dbReference type="NCBI Taxonomy" id="889282"/>
    <lineage>
        <taxon>Bacteria</taxon>
        <taxon>Pseudomonadati</taxon>
        <taxon>Myxococcota</taxon>
        <taxon>Polyangia</taxon>
        <taxon>Polyangiales</taxon>
        <taxon>Polyangiaceae</taxon>
        <taxon>Polyangium</taxon>
    </lineage>
</organism>
<dbReference type="PANTHER" id="PTHR42850:SF2">
    <property type="entry name" value="BLL5683 PROTEIN"/>
    <property type="match status" value="1"/>
</dbReference>
<dbReference type="SUPFAM" id="SSF56300">
    <property type="entry name" value="Metallo-dependent phosphatases"/>
    <property type="match status" value="1"/>
</dbReference>
<proteinExistence type="inferred from homology"/>
<comment type="similarity">
    <text evidence="1">Belongs to the metallophosphoesterase superfamily. YfcE family.</text>
</comment>
<evidence type="ECO:0000313" key="5">
    <source>
        <dbReference type="Proteomes" id="UP000440224"/>
    </source>
</evidence>
<dbReference type="CDD" id="cd00838">
    <property type="entry name" value="MPP_superfamily"/>
    <property type="match status" value="1"/>
</dbReference>
<feature type="compositionally biased region" description="Basic and acidic residues" evidence="2">
    <location>
        <begin position="137"/>
        <end position="167"/>
    </location>
</feature>
<feature type="region of interest" description="Disordered" evidence="2">
    <location>
        <begin position="346"/>
        <end position="414"/>
    </location>
</feature>
<feature type="region of interest" description="Disordered" evidence="2">
    <location>
        <begin position="50"/>
        <end position="189"/>
    </location>
</feature>
<dbReference type="PANTHER" id="PTHR42850">
    <property type="entry name" value="METALLOPHOSPHOESTERASE"/>
    <property type="match status" value="1"/>
</dbReference>
<name>A0A6N7PNG5_9BACT</name>
<dbReference type="EMBL" id="WJIE01000002">
    <property type="protein sequence ID" value="MRG91694.1"/>
    <property type="molecule type" value="Genomic_DNA"/>
</dbReference>
<dbReference type="InterPro" id="IPR029052">
    <property type="entry name" value="Metallo-depent_PP-like"/>
</dbReference>
<feature type="compositionally biased region" description="Basic and acidic residues" evidence="2">
    <location>
        <begin position="93"/>
        <end position="106"/>
    </location>
</feature>
<dbReference type="GO" id="GO:0005737">
    <property type="term" value="C:cytoplasm"/>
    <property type="evidence" value="ECO:0007669"/>
    <property type="project" value="TreeGrafter"/>
</dbReference>
<evidence type="ECO:0000259" key="3">
    <source>
        <dbReference type="Pfam" id="PF12850"/>
    </source>
</evidence>
<evidence type="ECO:0000256" key="2">
    <source>
        <dbReference type="SAM" id="MobiDB-lite"/>
    </source>
</evidence>
<dbReference type="Proteomes" id="UP000440224">
    <property type="component" value="Unassembled WGS sequence"/>
</dbReference>
<feature type="region of interest" description="Disordered" evidence="2">
    <location>
        <begin position="201"/>
        <end position="257"/>
    </location>
</feature>
<protein>
    <recommendedName>
        <fullName evidence="3">Calcineurin-like phosphoesterase domain-containing protein</fullName>
    </recommendedName>
</protein>
<dbReference type="InterPro" id="IPR050126">
    <property type="entry name" value="Ap4A_hydrolase"/>
</dbReference>
<accession>A0A6N7PNG5</accession>
<gene>
    <name evidence="4" type="ORF">GF068_07110</name>
</gene>
<dbReference type="GO" id="GO:0016791">
    <property type="term" value="F:phosphatase activity"/>
    <property type="evidence" value="ECO:0007669"/>
    <property type="project" value="TreeGrafter"/>
</dbReference>
<feature type="region of interest" description="Disordered" evidence="2">
    <location>
        <begin position="1"/>
        <end position="23"/>
    </location>
</feature>
<feature type="compositionally biased region" description="Basic and acidic residues" evidence="2">
    <location>
        <begin position="244"/>
        <end position="253"/>
    </location>
</feature>
<feature type="compositionally biased region" description="Basic residues" evidence="2">
    <location>
        <begin position="83"/>
        <end position="92"/>
    </location>
</feature>
<keyword evidence="5" id="KW-1185">Reference proteome</keyword>
<evidence type="ECO:0000313" key="4">
    <source>
        <dbReference type="EMBL" id="MRG91694.1"/>
    </source>
</evidence>
<dbReference type="Gene3D" id="3.60.21.10">
    <property type="match status" value="1"/>
</dbReference>
<feature type="compositionally biased region" description="Basic residues" evidence="2">
    <location>
        <begin position="221"/>
        <end position="238"/>
    </location>
</feature>
<dbReference type="AlphaFoldDB" id="A0A6N7PNG5"/>
<evidence type="ECO:0000256" key="1">
    <source>
        <dbReference type="ARBA" id="ARBA00008950"/>
    </source>
</evidence>
<sequence>MCRRSSGRGSSRTRWPFEWPSSPAGANTISWEGTCVTSWISRSLRGRSWRSARRGGRCGRPCVTTPSGPRGKSRACAASRPRSGGRRRRSPKKSLDRLHQGRETHARGITRAGRPLWRPEHGPVFRRGRAGAGGFVRPEDPVRRGLDAGGRSDVRIAARGADGRDLGSGDEPGPDGRGSRGPGRADGRAARAVLRDGRHAPLRVAPPGRPLAALPISHAPGRAHRGARRQGAVRRARAPPRPARARDGDERGGRLAGGGARACALALRDQARQPYRLSRVRGGEGGGRFAPEGALRVDAGGARQTPRADAQIGVRVRGAAIRARRRRPYHELPRLDEWARRAGRVSRGQEDTDVPVGLGGEHVHRDRRGSRGDAGGARGRAGARARGYGQARFQARRRQRRALPPGGEPALQPLEPARRGVGLEPAARRVCRARGAFAAAHGAGASGALLGVGGGGSARVFPRLRALRGDHAPRFRGLVPQAEGVRRVRVGRPVAAGAHAREARGAAGLARRGQGRSAVRYAVVSDVHSNVEALSAVLAAIDAERVDAIVCLGDVVGYGANPNECARLLAAAGAKCVVGNHDRAALGLRDTAHFGRKAREAMRWTRRMLSDTSHDWLASLPLVRKVSSEVLLFHAALHPTPNDELHLSSLSRLEKSLRALREGGYGARIGLFGHTHHAGAWRARGGAFGPAPGEIVKLDDGAHYLINPGSVGQSRDGDPRASFAVLDMDEGIARFRRVPYDTTLAMAKIAALEARGRRGLSAWLSARLPLGLFAGQRR</sequence>
<feature type="domain" description="Calcineurin-like phosphoesterase" evidence="3">
    <location>
        <begin position="521"/>
        <end position="730"/>
    </location>
</feature>
<reference evidence="4 5" key="1">
    <citation type="submission" date="2019-10" db="EMBL/GenBank/DDBJ databases">
        <title>A soil myxobacterium in the family Polyangiaceae.</title>
        <authorList>
            <person name="Li Y."/>
            <person name="Wang J."/>
        </authorList>
    </citation>
    <scope>NUCLEOTIDE SEQUENCE [LARGE SCALE GENOMIC DNA]</scope>
    <source>
        <strain evidence="4 5">DSM 14734</strain>
    </source>
</reference>
<dbReference type="InterPro" id="IPR024654">
    <property type="entry name" value="Calcineurin-like_PHP_lpxH"/>
</dbReference>
<dbReference type="Pfam" id="PF12850">
    <property type="entry name" value="Metallophos_2"/>
    <property type="match status" value="1"/>
</dbReference>
<feature type="compositionally biased region" description="Low complexity" evidence="2">
    <location>
        <begin position="380"/>
        <end position="393"/>
    </location>
</feature>